<feature type="transmembrane region" description="Helical" evidence="6">
    <location>
        <begin position="277"/>
        <end position="302"/>
    </location>
</feature>
<dbReference type="PANTHER" id="PTHR42718">
    <property type="entry name" value="MAJOR FACILITATOR SUPERFAMILY MULTIDRUG TRANSPORTER MFSC"/>
    <property type="match status" value="1"/>
</dbReference>
<evidence type="ECO:0000259" key="7">
    <source>
        <dbReference type="PROSITE" id="PS50850"/>
    </source>
</evidence>
<feature type="transmembrane region" description="Helical" evidence="6">
    <location>
        <begin position="147"/>
        <end position="169"/>
    </location>
</feature>
<keyword evidence="5 6" id="KW-0472">Membrane</keyword>
<reference evidence="8 9" key="1">
    <citation type="submission" date="2016-11" db="EMBL/GenBank/DDBJ databases">
        <title>Paenibacillus species isolates.</title>
        <authorList>
            <person name="Beno S.M."/>
        </authorList>
    </citation>
    <scope>NUCLEOTIDE SEQUENCE [LARGE SCALE GENOMIC DNA]</scope>
    <source>
        <strain evidence="8 9">FSL R5-0378</strain>
    </source>
</reference>
<feature type="transmembrane region" description="Helical" evidence="6">
    <location>
        <begin position="212"/>
        <end position="229"/>
    </location>
</feature>
<dbReference type="GO" id="GO:0005886">
    <property type="term" value="C:plasma membrane"/>
    <property type="evidence" value="ECO:0007669"/>
    <property type="project" value="UniProtKB-SubCell"/>
</dbReference>
<name>A0A1R1F1Y0_9BACL</name>
<feature type="transmembrane region" description="Helical" evidence="6">
    <location>
        <begin position="58"/>
        <end position="76"/>
    </location>
</feature>
<dbReference type="Pfam" id="PF07690">
    <property type="entry name" value="MFS_1"/>
    <property type="match status" value="1"/>
</dbReference>
<keyword evidence="3 6" id="KW-0812">Transmembrane</keyword>
<feature type="transmembrane region" description="Helical" evidence="6">
    <location>
        <begin position="367"/>
        <end position="389"/>
    </location>
</feature>
<dbReference type="Gene3D" id="1.20.1720.10">
    <property type="entry name" value="Multidrug resistance protein D"/>
    <property type="match status" value="1"/>
</dbReference>
<dbReference type="GO" id="GO:0022857">
    <property type="term" value="F:transmembrane transporter activity"/>
    <property type="evidence" value="ECO:0007669"/>
    <property type="project" value="InterPro"/>
</dbReference>
<dbReference type="SUPFAM" id="SSF103473">
    <property type="entry name" value="MFS general substrate transporter"/>
    <property type="match status" value="2"/>
</dbReference>
<feature type="transmembrane region" description="Helical" evidence="6">
    <location>
        <begin position="308"/>
        <end position="327"/>
    </location>
</feature>
<evidence type="ECO:0000256" key="5">
    <source>
        <dbReference type="ARBA" id="ARBA00023136"/>
    </source>
</evidence>
<comment type="subcellular location">
    <subcellularLocation>
        <location evidence="1">Cell membrane</location>
        <topology evidence="1">Multi-pass membrane protein</topology>
    </subcellularLocation>
</comment>
<dbReference type="PRINTS" id="PR01036">
    <property type="entry name" value="TCRTETB"/>
</dbReference>
<dbReference type="AlphaFoldDB" id="A0A1R1F1Y0"/>
<evidence type="ECO:0000256" key="6">
    <source>
        <dbReference type="SAM" id="Phobius"/>
    </source>
</evidence>
<evidence type="ECO:0000256" key="4">
    <source>
        <dbReference type="ARBA" id="ARBA00022989"/>
    </source>
</evidence>
<dbReference type="InterPro" id="IPR020846">
    <property type="entry name" value="MFS_dom"/>
</dbReference>
<feature type="transmembrane region" description="Helical" evidence="6">
    <location>
        <begin position="339"/>
        <end position="361"/>
    </location>
</feature>
<keyword evidence="9" id="KW-1185">Reference proteome</keyword>
<feature type="transmembrane region" description="Helical" evidence="6">
    <location>
        <begin position="88"/>
        <end position="109"/>
    </location>
</feature>
<feature type="domain" description="Major facilitator superfamily (MFS) profile" evidence="7">
    <location>
        <begin position="22"/>
        <end position="463"/>
    </location>
</feature>
<evidence type="ECO:0000256" key="2">
    <source>
        <dbReference type="ARBA" id="ARBA00022448"/>
    </source>
</evidence>
<dbReference type="PANTHER" id="PTHR42718:SF9">
    <property type="entry name" value="MAJOR FACILITATOR SUPERFAMILY MULTIDRUG TRANSPORTER MFSC"/>
    <property type="match status" value="1"/>
</dbReference>
<sequence>MNGTSITAGTKPANQKNRSSWLLAGLSLGYFIVLLDTTVVTVALPAIRDTLGGGLSGMSWVTGAYTMVFASMLLGMGSLADRLGAARVFLGGIVLFMLASVLCAVSPAIGWLIGFRALLGVGGAALLPSSLTIIAETFTDAASRTKALGIWAAVSGLALAAGPIIGGILVDTLGWQSIFLLNIPVGILSWLWTRANADFSARKPASSGMDPAGQLAGLLGVAALTSAFMESEDLGWGSPVILVLFAAAALLIGLFVWIEKRSHSPMLPLSLFKSRVLVTGLTAGLLINFGLSGVLFVMTLYFQQLHRYSAMGTGLAFLALTLPMAVNPMLMSRLISRYGAARTIGTGFLLACTGMLIQALLPADPGYIPTGISLLLIGCGISFILPPLVSVVMSAAPQGKTGTASGALNAFRQLGATLGVALPGVLMAAAPDLSHGVMSSLLLTGILCLAGSVLVFRYIGGTSTSSSRNR</sequence>
<feature type="transmembrane region" description="Helical" evidence="6">
    <location>
        <begin position="235"/>
        <end position="257"/>
    </location>
</feature>
<keyword evidence="2" id="KW-0813">Transport</keyword>
<dbReference type="RefSeq" id="WP_076167290.1">
    <property type="nucleotide sequence ID" value="NZ_MRTP01000001.1"/>
</dbReference>
<protein>
    <recommendedName>
        <fullName evidence="7">Major facilitator superfamily (MFS) profile domain-containing protein</fullName>
    </recommendedName>
</protein>
<keyword evidence="4 6" id="KW-1133">Transmembrane helix</keyword>
<feature type="transmembrane region" description="Helical" evidence="6">
    <location>
        <begin position="436"/>
        <end position="460"/>
    </location>
</feature>
<feature type="transmembrane region" description="Helical" evidence="6">
    <location>
        <begin position="410"/>
        <end position="430"/>
    </location>
</feature>
<dbReference type="Proteomes" id="UP000187172">
    <property type="component" value="Unassembled WGS sequence"/>
</dbReference>
<organism evidence="8 9">
    <name type="scientific">Paenibacillus rhizosphaerae</name>
    <dbReference type="NCBI Taxonomy" id="297318"/>
    <lineage>
        <taxon>Bacteria</taxon>
        <taxon>Bacillati</taxon>
        <taxon>Bacillota</taxon>
        <taxon>Bacilli</taxon>
        <taxon>Bacillales</taxon>
        <taxon>Paenibacillaceae</taxon>
        <taxon>Paenibacillus</taxon>
    </lineage>
</organism>
<proteinExistence type="predicted"/>
<evidence type="ECO:0000256" key="3">
    <source>
        <dbReference type="ARBA" id="ARBA00022692"/>
    </source>
</evidence>
<dbReference type="InterPro" id="IPR011701">
    <property type="entry name" value="MFS"/>
</dbReference>
<comment type="caution">
    <text evidence="8">The sequence shown here is derived from an EMBL/GenBank/DDBJ whole genome shotgun (WGS) entry which is preliminary data.</text>
</comment>
<feature type="transmembrane region" description="Helical" evidence="6">
    <location>
        <begin position="115"/>
        <end position="135"/>
    </location>
</feature>
<feature type="transmembrane region" description="Helical" evidence="6">
    <location>
        <begin position="175"/>
        <end position="192"/>
    </location>
</feature>
<dbReference type="Gene3D" id="1.20.1250.20">
    <property type="entry name" value="MFS general substrate transporter like domains"/>
    <property type="match status" value="1"/>
</dbReference>
<dbReference type="STRING" id="297318.BK138_06040"/>
<feature type="transmembrane region" description="Helical" evidence="6">
    <location>
        <begin position="21"/>
        <end position="46"/>
    </location>
</feature>
<gene>
    <name evidence="8" type="ORF">BK138_06040</name>
</gene>
<dbReference type="EMBL" id="MRTP01000001">
    <property type="protein sequence ID" value="OMF58119.1"/>
    <property type="molecule type" value="Genomic_DNA"/>
</dbReference>
<dbReference type="CDD" id="cd17321">
    <property type="entry name" value="MFS_MMR_MDR_like"/>
    <property type="match status" value="1"/>
</dbReference>
<dbReference type="PROSITE" id="PS50850">
    <property type="entry name" value="MFS"/>
    <property type="match status" value="1"/>
</dbReference>
<accession>A0A1R1F1Y0</accession>
<evidence type="ECO:0000313" key="8">
    <source>
        <dbReference type="EMBL" id="OMF58119.1"/>
    </source>
</evidence>
<evidence type="ECO:0000313" key="9">
    <source>
        <dbReference type="Proteomes" id="UP000187172"/>
    </source>
</evidence>
<evidence type="ECO:0000256" key="1">
    <source>
        <dbReference type="ARBA" id="ARBA00004651"/>
    </source>
</evidence>
<dbReference type="InterPro" id="IPR036259">
    <property type="entry name" value="MFS_trans_sf"/>
</dbReference>